<dbReference type="Proteomes" id="UP000575241">
    <property type="component" value="Unassembled WGS sequence"/>
</dbReference>
<evidence type="ECO:0000313" key="3">
    <source>
        <dbReference type="EMBL" id="MBB4837167.1"/>
    </source>
</evidence>
<accession>A0A7W7NQW8</accession>
<evidence type="ECO:0000313" key="4">
    <source>
        <dbReference type="Proteomes" id="UP000575241"/>
    </source>
</evidence>
<reference evidence="3 4" key="1">
    <citation type="submission" date="2020-08" db="EMBL/GenBank/DDBJ databases">
        <title>Functional genomics of gut bacteria from endangered species of beetles.</title>
        <authorList>
            <person name="Carlos-Shanley C."/>
        </authorList>
    </citation>
    <scope>NUCLEOTIDE SEQUENCE [LARGE SCALE GENOMIC DNA]</scope>
    <source>
        <strain evidence="3 4">S00224</strain>
    </source>
</reference>
<dbReference type="EMBL" id="JACHLN010000001">
    <property type="protein sequence ID" value="MBB4837167.1"/>
    <property type="molecule type" value="Genomic_DNA"/>
</dbReference>
<dbReference type="RefSeq" id="WP_184161274.1">
    <property type="nucleotide sequence ID" value="NZ_JACHLN010000001.1"/>
</dbReference>
<gene>
    <name evidence="3" type="ORF">HNP52_000218</name>
</gene>
<keyword evidence="4" id="KW-1185">Reference proteome</keyword>
<evidence type="ECO:0000256" key="2">
    <source>
        <dbReference type="SAM" id="SignalP"/>
    </source>
</evidence>
<organism evidence="3 4">
    <name type="scientific">Sphingomonas kyeonggiensis</name>
    <dbReference type="NCBI Taxonomy" id="1268553"/>
    <lineage>
        <taxon>Bacteria</taxon>
        <taxon>Pseudomonadati</taxon>
        <taxon>Pseudomonadota</taxon>
        <taxon>Alphaproteobacteria</taxon>
        <taxon>Sphingomonadales</taxon>
        <taxon>Sphingomonadaceae</taxon>
        <taxon>Sphingomonas</taxon>
    </lineage>
</organism>
<keyword evidence="2" id="KW-0732">Signal</keyword>
<sequence>MKFAVVFACVAFAVPALAQQATPAPAAPDAKPEKKICRLVDTTGSIMGKRECHTKEEWRQISAANSENAERALSNRPRSGTGAGGN</sequence>
<feature type="chain" id="PRO_5031568830" evidence="2">
    <location>
        <begin position="19"/>
        <end position="86"/>
    </location>
</feature>
<evidence type="ECO:0000256" key="1">
    <source>
        <dbReference type="SAM" id="MobiDB-lite"/>
    </source>
</evidence>
<protein>
    <submittedName>
        <fullName evidence="3">Uncharacterized protein</fullName>
    </submittedName>
</protein>
<comment type="caution">
    <text evidence="3">The sequence shown here is derived from an EMBL/GenBank/DDBJ whole genome shotgun (WGS) entry which is preliminary data.</text>
</comment>
<proteinExistence type="predicted"/>
<dbReference type="AlphaFoldDB" id="A0A7W7NQW8"/>
<name>A0A7W7NQW8_9SPHN</name>
<feature type="signal peptide" evidence="2">
    <location>
        <begin position="1"/>
        <end position="18"/>
    </location>
</feature>
<feature type="region of interest" description="Disordered" evidence="1">
    <location>
        <begin position="63"/>
        <end position="86"/>
    </location>
</feature>